<accession>A0A1F7WK43</accession>
<sequence length="121" mass="13244">MAIESLRTREGSARYIFEASKSNGRSLIGEIVKGAASRSYYLILGVNEFGPLVDRGLKAYSLEPSFLDSPGEITIPWAANLITLGPNEKNAITARLNKRIAKIREEYTLSPSDKGNPLLGF</sequence>
<comment type="caution">
    <text evidence="1">The sequence shown here is derived from an EMBL/GenBank/DDBJ whole genome shotgun (WGS) entry which is preliminary data.</text>
</comment>
<name>A0A1F7WK43_9BACT</name>
<protein>
    <submittedName>
        <fullName evidence="1">Uncharacterized protein</fullName>
    </submittedName>
</protein>
<gene>
    <name evidence="1" type="ORF">A2115_00800</name>
</gene>
<dbReference type="STRING" id="1802471.A2115_00800"/>
<dbReference type="AlphaFoldDB" id="A0A1F7WK43"/>
<evidence type="ECO:0000313" key="1">
    <source>
        <dbReference type="EMBL" id="OGM02508.1"/>
    </source>
</evidence>
<dbReference type="EMBL" id="MGFJ01000020">
    <property type="protein sequence ID" value="OGM02508.1"/>
    <property type="molecule type" value="Genomic_DNA"/>
</dbReference>
<proteinExistence type="predicted"/>
<dbReference type="Proteomes" id="UP000176198">
    <property type="component" value="Unassembled WGS sequence"/>
</dbReference>
<evidence type="ECO:0000313" key="2">
    <source>
        <dbReference type="Proteomes" id="UP000176198"/>
    </source>
</evidence>
<reference evidence="1 2" key="1">
    <citation type="journal article" date="2016" name="Nat. Commun.">
        <title>Thousands of microbial genomes shed light on interconnected biogeochemical processes in an aquifer system.</title>
        <authorList>
            <person name="Anantharaman K."/>
            <person name="Brown C.T."/>
            <person name="Hug L.A."/>
            <person name="Sharon I."/>
            <person name="Castelle C.J."/>
            <person name="Probst A.J."/>
            <person name="Thomas B.C."/>
            <person name="Singh A."/>
            <person name="Wilkins M.J."/>
            <person name="Karaoz U."/>
            <person name="Brodie E.L."/>
            <person name="Williams K.H."/>
            <person name="Hubbard S.S."/>
            <person name="Banfield J.F."/>
        </authorList>
    </citation>
    <scope>NUCLEOTIDE SEQUENCE [LARGE SCALE GENOMIC DNA]</scope>
</reference>
<organism evidence="1 2">
    <name type="scientific">Candidatus Woesebacteria bacterium GWA1_41_8</name>
    <dbReference type="NCBI Taxonomy" id="1802471"/>
    <lineage>
        <taxon>Bacteria</taxon>
        <taxon>Candidatus Woeseibacteriota</taxon>
    </lineage>
</organism>